<evidence type="ECO:0000256" key="1">
    <source>
        <dbReference type="SAM" id="Phobius"/>
    </source>
</evidence>
<dbReference type="EMBL" id="LRGB01000568">
    <property type="protein sequence ID" value="KZS17938.1"/>
    <property type="molecule type" value="Genomic_DNA"/>
</dbReference>
<evidence type="ECO:0000313" key="2">
    <source>
        <dbReference type="EMBL" id="KZS17938.1"/>
    </source>
</evidence>
<evidence type="ECO:0000313" key="3">
    <source>
        <dbReference type="Proteomes" id="UP000076858"/>
    </source>
</evidence>
<reference evidence="2 3" key="1">
    <citation type="submission" date="2016-03" db="EMBL/GenBank/DDBJ databases">
        <title>EvidentialGene: Evidence-directed Construction of Genes on Genomes.</title>
        <authorList>
            <person name="Gilbert D.G."/>
            <person name="Choi J.-H."/>
            <person name="Mockaitis K."/>
            <person name="Colbourne J."/>
            <person name="Pfrender M."/>
        </authorList>
    </citation>
    <scope>NUCLEOTIDE SEQUENCE [LARGE SCALE GENOMIC DNA]</scope>
    <source>
        <strain evidence="2 3">Xinb3</strain>
        <tissue evidence="2">Complete organism</tissue>
    </source>
</reference>
<sequence>MCSHFGKFSFFVSWLGDLALLTIYFESLTATIPRRSDNATGIHLQSTVQRVTGEKVRGRRRMLLDVRRMRSLSDPESG</sequence>
<keyword evidence="1" id="KW-0812">Transmembrane</keyword>
<comment type="caution">
    <text evidence="2">The sequence shown here is derived from an EMBL/GenBank/DDBJ whole genome shotgun (WGS) entry which is preliminary data.</text>
</comment>
<accession>A0A162NFT2</accession>
<gene>
    <name evidence="2" type="ORF">APZ42_015917</name>
</gene>
<dbReference type="AlphaFoldDB" id="A0A162NFT2"/>
<organism evidence="2 3">
    <name type="scientific">Daphnia magna</name>
    <dbReference type="NCBI Taxonomy" id="35525"/>
    <lineage>
        <taxon>Eukaryota</taxon>
        <taxon>Metazoa</taxon>
        <taxon>Ecdysozoa</taxon>
        <taxon>Arthropoda</taxon>
        <taxon>Crustacea</taxon>
        <taxon>Branchiopoda</taxon>
        <taxon>Diplostraca</taxon>
        <taxon>Cladocera</taxon>
        <taxon>Anomopoda</taxon>
        <taxon>Daphniidae</taxon>
        <taxon>Daphnia</taxon>
    </lineage>
</organism>
<feature type="transmembrane region" description="Helical" evidence="1">
    <location>
        <begin position="6"/>
        <end position="25"/>
    </location>
</feature>
<keyword evidence="3" id="KW-1185">Reference proteome</keyword>
<protein>
    <submittedName>
        <fullName evidence="2">Uncharacterized protein</fullName>
    </submittedName>
</protein>
<name>A0A162NFT2_9CRUS</name>
<keyword evidence="1" id="KW-0472">Membrane</keyword>
<keyword evidence="1" id="KW-1133">Transmembrane helix</keyword>
<proteinExistence type="predicted"/>
<dbReference type="Proteomes" id="UP000076858">
    <property type="component" value="Unassembled WGS sequence"/>
</dbReference>